<name>A0A9D1YXU4_9MICO</name>
<dbReference type="Proteomes" id="UP000824005">
    <property type="component" value="Unassembled WGS sequence"/>
</dbReference>
<dbReference type="Pfam" id="PF03652">
    <property type="entry name" value="RuvX"/>
    <property type="match status" value="1"/>
</dbReference>
<evidence type="ECO:0000256" key="4">
    <source>
        <dbReference type="ARBA" id="ARBA00022801"/>
    </source>
</evidence>
<organism evidence="7 8">
    <name type="scientific">Candidatus Agrococcus pullicola</name>
    <dbReference type="NCBI Taxonomy" id="2838429"/>
    <lineage>
        <taxon>Bacteria</taxon>
        <taxon>Bacillati</taxon>
        <taxon>Actinomycetota</taxon>
        <taxon>Actinomycetes</taxon>
        <taxon>Micrococcales</taxon>
        <taxon>Microbacteriaceae</taxon>
        <taxon>Agrococcus</taxon>
    </lineage>
</organism>
<dbReference type="GO" id="GO:0016788">
    <property type="term" value="F:hydrolase activity, acting on ester bonds"/>
    <property type="evidence" value="ECO:0007669"/>
    <property type="project" value="UniProtKB-UniRule"/>
</dbReference>
<comment type="subcellular location">
    <subcellularLocation>
        <location evidence="5">Cytoplasm</location>
    </subcellularLocation>
</comment>
<dbReference type="InterPro" id="IPR012337">
    <property type="entry name" value="RNaseH-like_sf"/>
</dbReference>
<sequence>MRQGVRLGVDVGRARVGIAASDDAGALAMPVETVQRGNDTPKALERVHALADEYAAVEIVVGLPLSLSGADTASTQDARDFASLLARGTTPVRLVDERMSTVSAQAGMRASGRKAKRQRSVIDQAAAVVILQHALDAERASGIPAGSVVGCPPGEEN</sequence>
<keyword evidence="3 5" id="KW-0540">Nuclease</keyword>
<dbReference type="InterPro" id="IPR005227">
    <property type="entry name" value="YqgF"/>
</dbReference>
<dbReference type="EMBL" id="DXDC01000380">
    <property type="protein sequence ID" value="HIY67095.1"/>
    <property type="molecule type" value="Genomic_DNA"/>
</dbReference>
<dbReference type="PANTHER" id="PTHR33317:SF4">
    <property type="entry name" value="POLYNUCLEOTIDYL TRANSFERASE, RIBONUCLEASE H-LIKE SUPERFAMILY PROTEIN"/>
    <property type="match status" value="1"/>
</dbReference>
<keyword evidence="4 5" id="KW-0378">Hydrolase</keyword>
<dbReference type="InterPro" id="IPR037027">
    <property type="entry name" value="YqgF/RNaseH-like_dom_sf"/>
</dbReference>
<dbReference type="SUPFAM" id="SSF53098">
    <property type="entry name" value="Ribonuclease H-like"/>
    <property type="match status" value="1"/>
</dbReference>
<dbReference type="NCBIfam" id="TIGR00250">
    <property type="entry name" value="RNAse_H_YqgF"/>
    <property type="match status" value="1"/>
</dbReference>
<dbReference type="AlphaFoldDB" id="A0A9D1YXU4"/>
<keyword evidence="2 5" id="KW-0690">Ribosome biogenesis</keyword>
<feature type="domain" description="YqgF/RNase H-like" evidence="6">
    <location>
        <begin position="4"/>
        <end position="104"/>
    </location>
</feature>
<evidence type="ECO:0000256" key="3">
    <source>
        <dbReference type="ARBA" id="ARBA00022722"/>
    </source>
</evidence>
<gene>
    <name evidence="7" type="primary">ruvX</name>
    <name evidence="7" type="ORF">H9830_12570</name>
</gene>
<dbReference type="GO" id="GO:0005829">
    <property type="term" value="C:cytosol"/>
    <property type="evidence" value="ECO:0007669"/>
    <property type="project" value="TreeGrafter"/>
</dbReference>
<evidence type="ECO:0000256" key="2">
    <source>
        <dbReference type="ARBA" id="ARBA00022517"/>
    </source>
</evidence>
<dbReference type="SMART" id="SM00732">
    <property type="entry name" value="YqgFc"/>
    <property type="match status" value="1"/>
</dbReference>
<dbReference type="InterPro" id="IPR006641">
    <property type="entry name" value="YqgF/RNaseH-like_dom"/>
</dbReference>
<protein>
    <recommendedName>
        <fullName evidence="5">Putative pre-16S rRNA nuclease</fullName>
        <ecNumber evidence="5">3.1.-.-</ecNumber>
    </recommendedName>
</protein>
<dbReference type="GO" id="GO:0000967">
    <property type="term" value="P:rRNA 5'-end processing"/>
    <property type="evidence" value="ECO:0007669"/>
    <property type="project" value="UniProtKB-UniRule"/>
</dbReference>
<dbReference type="PANTHER" id="PTHR33317">
    <property type="entry name" value="POLYNUCLEOTIDYL TRANSFERASE, RIBONUCLEASE H-LIKE SUPERFAMILY PROTEIN"/>
    <property type="match status" value="1"/>
</dbReference>
<proteinExistence type="inferred from homology"/>
<comment type="function">
    <text evidence="5">Could be a nuclease involved in processing of the 5'-end of pre-16S rRNA.</text>
</comment>
<evidence type="ECO:0000313" key="7">
    <source>
        <dbReference type="EMBL" id="HIY67095.1"/>
    </source>
</evidence>
<evidence type="ECO:0000313" key="8">
    <source>
        <dbReference type="Proteomes" id="UP000824005"/>
    </source>
</evidence>
<evidence type="ECO:0000259" key="6">
    <source>
        <dbReference type="SMART" id="SM00732"/>
    </source>
</evidence>
<dbReference type="CDD" id="cd16964">
    <property type="entry name" value="YqgF"/>
    <property type="match status" value="1"/>
</dbReference>
<dbReference type="HAMAP" id="MF_00651">
    <property type="entry name" value="Nuclease_YqgF"/>
    <property type="match status" value="1"/>
</dbReference>
<dbReference type="EC" id="3.1.-.-" evidence="5"/>
<comment type="caution">
    <text evidence="7">The sequence shown here is derived from an EMBL/GenBank/DDBJ whole genome shotgun (WGS) entry which is preliminary data.</text>
</comment>
<reference evidence="7" key="2">
    <citation type="submission" date="2021-04" db="EMBL/GenBank/DDBJ databases">
        <authorList>
            <person name="Gilroy R."/>
        </authorList>
    </citation>
    <scope>NUCLEOTIDE SEQUENCE</scope>
    <source>
        <strain evidence="7">ChiGjej1B1-98</strain>
    </source>
</reference>
<dbReference type="GO" id="GO:0004518">
    <property type="term" value="F:nuclease activity"/>
    <property type="evidence" value="ECO:0007669"/>
    <property type="project" value="UniProtKB-KW"/>
</dbReference>
<reference evidence="7" key="1">
    <citation type="journal article" date="2021" name="PeerJ">
        <title>Extensive microbial diversity within the chicken gut microbiome revealed by metagenomics and culture.</title>
        <authorList>
            <person name="Gilroy R."/>
            <person name="Ravi A."/>
            <person name="Getino M."/>
            <person name="Pursley I."/>
            <person name="Horton D.L."/>
            <person name="Alikhan N.F."/>
            <person name="Baker D."/>
            <person name="Gharbi K."/>
            <person name="Hall N."/>
            <person name="Watson M."/>
            <person name="Adriaenssens E.M."/>
            <person name="Foster-Nyarko E."/>
            <person name="Jarju S."/>
            <person name="Secka A."/>
            <person name="Antonio M."/>
            <person name="Oren A."/>
            <person name="Chaudhuri R.R."/>
            <person name="La Ragione R."/>
            <person name="Hildebrand F."/>
            <person name="Pallen M.J."/>
        </authorList>
    </citation>
    <scope>NUCLEOTIDE SEQUENCE</scope>
    <source>
        <strain evidence="7">ChiGjej1B1-98</strain>
    </source>
</reference>
<dbReference type="Gene3D" id="3.30.420.140">
    <property type="entry name" value="YqgF/RNase H-like domain"/>
    <property type="match status" value="1"/>
</dbReference>
<comment type="similarity">
    <text evidence="5">Belongs to the YqgF HJR family.</text>
</comment>
<keyword evidence="1 5" id="KW-0963">Cytoplasm</keyword>
<accession>A0A9D1YXU4</accession>
<evidence type="ECO:0000256" key="1">
    <source>
        <dbReference type="ARBA" id="ARBA00022490"/>
    </source>
</evidence>
<evidence type="ECO:0000256" key="5">
    <source>
        <dbReference type="HAMAP-Rule" id="MF_00651"/>
    </source>
</evidence>